<dbReference type="EMBL" id="JAODUO010000495">
    <property type="protein sequence ID" value="KAK2179348.1"/>
    <property type="molecule type" value="Genomic_DNA"/>
</dbReference>
<keyword evidence="1" id="KW-1133">Transmembrane helix</keyword>
<sequence>MNVNKLAYVKKEKYLREIICNDLKDDGDILRHLRNFYARSNSIIRKFHHCSVGVKLRVFHAYCCTTYCCQLWVDFNNGSYLKAKVAYNNMHRRILGYNRRDSASSMFANNAIVTFDALLRKNMYGEKHRIFNINNDLIRVMYNCFEIVNGPMCISWANSLYTVNLSKCVSHITLLLFIYYYIYFYSQ</sequence>
<feature type="transmembrane region" description="Helical" evidence="1">
    <location>
        <begin position="168"/>
        <end position="186"/>
    </location>
</feature>
<keyword evidence="3" id="KW-1185">Reference proteome</keyword>
<protein>
    <submittedName>
        <fullName evidence="2">Uncharacterized protein</fullName>
    </submittedName>
</protein>
<gene>
    <name evidence="2" type="ORF">NP493_495g00013</name>
</gene>
<dbReference type="AlphaFoldDB" id="A0AAD9NSQ9"/>
<dbReference type="Proteomes" id="UP001209878">
    <property type="component" value="Unassembled WGS sequence"/>
</dbReference>
<proteinExistence type="predicted"/>
<organism evidence="2 3">
    <name type="scientific">Ridgeia piscesae</name>
    <name type="common">Tubeworm</name>
    <dbReference type="NCBI Taxonomy" id="27915"/>
    <lineage>
        <taxon>Eukaryota</taxon>
        <taxon>Metazoa</taxon>
        <taxon>Spiralia</taxon>
        <taxon>Lophotrochozoa</taxon>
        <taxon>Annelida</taxon>
        <taxon>Polychaeta</taxon>
        <taxon>Sedentaria</taxon>
        <taxon>Canalipalpata</taxon>
        <taxon>Sabellida</taxon>
        <taxon>Siboglinidae</taxon>
        <taxon>Ridgeia</taxon>
    </lineage>
</organism>
<comment type="caution">
    <text evidence="2">The sequence shown here is derived from an EMBL/GenBank/DDBJ whole genome shotgun (WGS) entry which is preliminary data.</text>
</comment>
<evidence type="ECO:0000313" key="3">
    <source>
        <dbReference type="Proteomes" id="UP001209878"/>
    </source>
</evidence>
<name>A0AAD9NSQ9_RIDPI</name>
<keyword evidence="1" id="KW-0472">Membrane</keyword>
<keyword evidence="1" id="KW-0812">Transmembrane</keyword>
<evidence type="ECO:0000256" key="1">
    <source>
        <dbReference type="SAM" id="Phobius"/>
    </source>
</evidence>
<reference evidence="2" key="1">
    <citation type="journal article" date="2023" name="Mol. Biol. Evol.">
        <title>Third-Generation Sequencing Reveals the Adaptive Role of the Epigenome in Three Deep-Sea Polychaetes.</title>
        <authorList>
            <person name="Perez M."/>
            <person name="Aroh O."/>
            <person name="Sun Y."/>
            <person name="Lan Y."/>
            <person name="Juniper S.K."/>
            <person name="Young C.R."/>
            <person name="Angers B."/>
            <person name="Qian P.Y."/>
        </authorList>
    </citation>
    <scope>NUCLEOTIDE SEQUENCE</scope>
    <source>
        <strain evidence="2">R07B-5</strain>
    </source>
</reference>
<accession>A0AAD9NSQ9</accession>
<evidence type="ECO:0000313" key="2">
    <source>
        <dbReference type="EMBL" id="KAK2179348.1"/>
    </source>
</evidence>